<gene>
    <name evidence="1" type="ORF">HLI_11795</name>
</gene>
<evidence type="ECO:0008006" key="3">
    <source>
        <dbReference type="Google" id="ProtNLM"/>
    </source>
</evidence>
<evidence type="ECO:0000313" key="2">
    <source>
        <dbReference type="Proteomes" id="UP000287756"/>
    </source>
</evidence>
<dbReference type="EMBL" id="CP026118">
    <property type="protein sequence ID" value="QAS52830.1"/>
    <property type="molecule type" value="Genomic_DNA"/>
</dbReference>
<dbReference type="Proteomes" id="UP000287756">
    <property type="component" value="Chromosome"/>
</dbReference>
<accession>A0A410MDQ1</accession>
<dbReference type="OrthoDB" id="2973140at2"/>
<dbReference type="AlphaFoldDB" id="A0A410MDQ1"/>
<protein>
    <recommendedName>
        <fullName evidence="3">Fur-regulated basic protein FbpA</fullName>
    </recommendedName>
</protein>
<organism evidence="1 2">
    <name type="scientific">Halobacillus litoralis</name>
    <dbReference type="NCBI Taxonomy" id="45668"/>
    <lineage>
        <taxon>Bacteria</taxon>
        <taxon>Bacillati</taxon>
        <taxon>Bacillota</taxon>
        <taxon>Bacilli</taxon>
        <taxon>Bacillales</taxon>
        <taxon>Bacillaceae</taxon>
        <taxon>Halobacillus</taxon>
    </lineage>
</organism>
<dbReference type="RefSeq" id="WP_128525107.1">
    <property type="nucleotide sequence ID" value="NZ_CP026118.1"/>
</dbReference>
<sequence length="66" mass="7761">MNLSPTRLTAGVEERRQHLIHKLWTMGYSEDRVGKQTEDMTLTELEQIHINLKCKFSSQMEVNLED</sequence>
<evidence type="ECO:0000313" key="1">
    <source>
        <dbReference type="EMBL" id="QAS52830.1"/>
    </source>
</evidence>
<name>A0A410MDQ1_9BACI</name>
<reference evidence="1 2" key="1">
    <citation type="submission" date="2018-01" db="EMBL/GenBank/DDBJ databases">
        <title>The whole genome sequencing and assembly of Halobacillus litoralis ERB031 strain.</title>
        <authorList>
            <person name="Lee S.-J."/>
            <person name="Park M.-K."/>
            <person name="Kim J.-Y."/>
            <person name="Lee Y.-J."/>
            <person name="Yi H."/>
            <person name="Bahn Y.-S."/>
            <person name="Kim J.F."/>
            <person name="Lee D.-W."/>
        </authorList>
    </citation>
    <scope>NUCLEOTIDE SEQUENCE [LARGE SCALE GENOMIC DNA]</scope>
    <source>
        <strain evidence="1 2">ERB 031</strain>
    </source>
</reference>
<dbReference type="KEGG" id="hli:HLI_11795"/>
<proteinExistence type="predicted"/>